<evidence type="ECO:0000259" key="2">
    <source>
        <dbReference type="Pfam" id="PF01266"/>
    </source>
</evidence>
<keyword evidence="1" id="KW-0560">Oxidoreductase</keyword>
<dbReference type="EMBL" id="CP014782">
    <property type="protein sequence ID" value="AQS39237.1"/>
    <property type="molecule type" value="Genomic_DNA"/>
</dbReference>
<gene>
    <name evidence="3" type="ORF">Sps_04131</name>
</gene>
<dbReference type="PANTHER" id="PTHR13847:SF285">
    <property type="entry name" value="FAD DEPENDENT OXIDOREDUCTASE DOMAIN-CONTAINING PROTEIN"/>
    <property type="match status" value="1"/>
</dbReference>
<dbReference type="PANTHER" id="PTHR13847">
    <property type="entry name" value="SARCOSINE DEHYDROGENASE-RELATED"/>
    <property type="match status" value="1"/>
</dbReference>
<dbReference type="STRING" id="225848.Sps_04131"/>
<dbReference type="GO" id="GO:0016491">
    <property type="term" value="F:oxidoreductase activity"/>
    <property type="evidence" value="ECO:0007669"/>
    <property type="project" value="UniProtKB-KW"/>
</dbReference>
<dbReference type="Pfam" id="PF01266">
    <property type="entry name" value="DAO"/>
    <property type="match status" value="1"/>
</dbReference>
<dbReference type="OrthoDB" id="311718at2"/>
<organism evidence="3 4">
    <name type="scientific">Shewanella psychrophila</name>
    <dbReference type="NCBI Taxonomy" id="225848"/>
    <lineage>
        <taxon>Bacteria</taxon>
        <taxon>Pseudomonadati</taxon>
        <taxon>Pseudomonadota</taxon>
        <taxon>Gammaproteobacteria</taxon>
        <taxon>Alteromonadales</taxon>
        <taxon>Shewanellaceae</taxon>
        <taxon>Shewanella</taxon>
    </lineage>
</organism>
<dbReference type="RefSeq" id="WP_077754180.1">
    <property type="nucleotide sequence ID" value="NZ_CP014782.1"/>
</dbReference>
<dbReference type="KEGG" id="spsw:Sps_04131"/>
<keyword evidence="4" id="KW-1185">Reference proteome</keyword>
<protein>
    <submittedName>
        <fullName evidence="3">Putative aminophosphonate oxidoreductase</fullName>
    </submittedName>
</protein>
<dbReference type="Proteomes" id="UP000189545">
    <property type="component" value="Chromosome"/>
</dbReference>
<name>A0A1S6HUK7_9GAMM</name>
<dbReference type="InterPro" id="IPR006076">
    <property type="entry name" value="FAD-dep_OxRdtase"/>
</dbReference>
<feature type="domain" description="FAD dependent oxidoreductase" evidence="2">
    <location>
        <begin position="29"/>
        <end position="391"/>
    </location>
</feature>
<dbReference type="NCBIfam" id="TIGR03329">
    <property type="entry name" value="Phn_aa_oxid"/>
    <property type="match status" value="1"/>
</dbReference>
<dbReference type="InterPro" id="IPR017715">
    <property type="entry name" value="NH2-phosphonate_OxRdtase"/>
</dbReference>
<dbReference type="Gene3D" id="3.50.50.60">
    <property type="entry name" value="FAD/NAD(P)-binding domain"/>
    <property type="match status" value="1"/>
</dbReference>
<dbReference type="GO" id="GO:0005737">
    <property type="term" value="C:cytoplasm"/>
    <property type="evidence" value="ECO:0007669"/>
    <property type="project" value="TreeGrafter"/>
</dbReference>
<dbReference type="SUPFAM" id="SSF51905">
    <property type="entry name" value="FAD/NAD(P)-binding domain"/>
    <property type="match status" value="1"/>
</dbReference>
<dbReference type="InterPro" id="IPR036188">
    <property type="entry name" value="FAD/NAD-bd_sf"/>
</dbReference>
<proteinExistence type="predicted"/>
<evidence type="ECO:0000313" key="3">
    <source>
        <dbReference type="EMBL" id="AQS39237.1"/>
    </source>
</evidence>
<sequence length="462" mass="49983">MSHQAFWFDDAMTDDKASATALKGKNCSDVAIVGGGFTGLWTGIKLKLARPDLRVTIVEKNLCGSGASGRNGGAMLTWSSKFPSLCRLYGLEEAIRLVKASEAGVGEIRDFCLSHGLEADIRVDGAFYTATNPSQLGGMSSMLQALSRHELNSWHRCSPEELKQKTGSEVHLEGHFSGAAGSLHPGKLVRGLRRIALKLGIEIHELSSVNSIDYGTSNRLNFDEGELICKSLVLATNAWMPELVPELRRSIILVSSDMVITEPVPESLASIGLNHGAAVIDSRTFVHYYRSTPDGRLMLGKGGNTFSFGNRVRNFFDEPSVYSSQLSDKLAWMFPGIRLPLARSWTGASDRSVTGMPFFGHLTGHNNVFYGLGYSGNGVVQSYLGGDILSSLVLGLDNPWTRSGLVTGPRGLFPVEPFRYLGANLVRNAIRYQERRQDQDLSVSGLVTAVASLAASAGKADH</sequence>
<evidence type="ECO:0000256" key="1">
    <source>
        <dbReference type="ARBA" id="ARBA00023002"/>
    </source>
</evidence>
<accession>A0A1S6HUK7</accession>
<dbReference type="Gene3D" id="3.30.9.10">
    <property type="entry name" value="D-Amino Acid Oxidase, subunit A, domain 2"/>
    <property type="match status" value="1"/>
</dbReference>
<evidence type="ECO:0000313" key="4">
    <source>
        <dbReference type="Proteomes" id="UP000189545"/>
    </source>
</evidence>
<dbReference type="AlphaFoldDB" id="A0A1S6HUK7"/>
<reference evidence="3 4" key="1">
    <citation type="submission" date="2016-03" db="EMBL/GenBank/DDBJ databases">
        <title>Complete genome sequence of Shewanella psychrophila WP2, a deep sea bacterium isolated from west Pacific sediment.</title>
        <authorList>
            <person name="Xu G."/>
            <person name="Jian H."/>
        </authorList>
    </citation>
    <scope>NUCLEOTIDE SEQUENCE [LARGE SCALE GENOMIC DNA]</scope>
    <source>
        <strain evidence="3 4">WP2</strain>
    </source>
</reference>